<evidence type="ECO:0000313" key="4">
    <source>
        <dbReference type="EMBL" id="KAH0628952.1"/>
    </source>
</evidence>
<comment type="caution">
    <text evidence="4">The sequence shown here is derived from an EMBL/GenBank/DDBJ whole genome shotgun (WGS) entry which is preliminary data.</text>
</comment>
<comment type="similarity">
    <text evidence="2">Belongs to the glycosyl hydrolase 22 family.</text>
</comment>
<keyword evidence="3" id="KW-0732">Signal</keyword>
<sequence length="186" mass="21846">MKIVNLVFFYLLIVTNKSKIYNVCDLYYTLKFLGMDPFKRIYAEQYVCAADYSSKLDTFYYENTKGIPRYGIFQLSGLEWCDNGRHKSPNKCNKSCNNFLDDDVTDDALCVKKVVESTLDMRAWPVYKKYCTRTLVNRYYLKCLFGRSGRLSQKRKGFRSLWIPSKDFRSEKVQSKGGWLRSLPNA</sequence>
<dbReference type="InterPro" id="IPR000974">
    <property type="entry name" value="Glyco_hydro_22_lys"/>
</dbReference>
<dbReference type="PRINTS" id="PR00137">
    <property type="entry name" value="LYSOZYME"/>
</dbReference>
<dbReference type="PANTHER" id="PTHR11407:SF69">
    <property type="entry name" value="LYSOZYME C, MILK ISOZYME"/>
    <property type="match status" value="1"/>
</dbReference>
<dbReference type="SMART" id="SM00263">
    <property type="entry name" value="LYZ1"/>
    <property type="match status" value="1"/>
</dbReference>
<dbReference type="SUPFAM" id="SSF53955">
    <property type="entry name" value="Lysozyme-like"/>
    <property type="match status" value="1"/>
</dbReference>
<dbReference type="Proteomes" id="UP000826234">
    <property type="component" value="Unassembled WGS sequence"/>
</dbReference>
<keyword evidence="5" id="KW-1185">Reference proteome</keyword>
<dbReference type="EMBL" id="JAIPUX010000439">
    <property type="protein sequence ID" value="KAH0628952.1"/>
    <property type="molecule type" value="Genomic_DNA"/>
</dbReference>
<evidence type="ECO:0000256" key="3">
    <source>
        <dbReference type="SAM" id="SignalP"/>
    </source>
</evidence>
<gene>
    <name evidence="4" type="ORF">JD844_010617</name>
</gene>
<feature type="chain" id="PRO_5046537989" description="Lysozyme" evidence="3">
    <location>
        <begin position="21"/>
        <end position="186"/>
    </location>
</feature>
<dbReference type="Pfam" id="PF00062">
    <property type="entry name" value="Lys"/>
    <property type="match status" value="1"/>
</dbReference>
<dbReference type="InterPro" id="IPR001916">
    <property type="entry name" value="Glyco_hydro_22"/>
</dbReference>
<accession>A0ABQ7THM7</accession>
<feature type="signal peptide" evidence="3">
    <location>
        <begin position="1"/>
        <end position="20"/>
    </location>
</feature>
<dbReference type="PANTHER" id="PTHR11407">
    <property type="entry name" value="LYSOZYME C"/>
    <property type="match status" value="1"/>
</dbReference>
<dbReference type="Gene3D" id="1.10.530.10">
    <property type="match status" value="1"/>
</dbReference>
<reference evidence="4 5" key="1">
    <citation type="journal article" date="2022" name="Gigascience">
        <title>A chromosome-level genome assembly and annotation of the desert horned lizard, Phrynosoma platyrhinos, provides insight into chromosomal rearrangements among reptiles.</title>
        <authorList>
            <person name="Koochekian N."/>
            <person name="Ascanio A."/>
            <person name="Farleigh K."/>
            <person name="Card D.C."/>
            <person name="Schield D.R."/>
            <person name="Castoe T.A."/>
            <person name="Jezkova T."/>
        </authorList>
    </citation>
    <scope>NUCLEOTIDE SEQUENCE [LARGE SCALE GENOMIC DNA]</scope>
    <source>
        <strain evidence="4">NK-2021</strain>
    </source>
</reference>
<proteinExistence type="inferred from homology"/>
<evidence type="ECO:0000313" key="5">
    <source>
        <dbReference type="Proteomes" id="UP000826234"/>
    </source>
</evidence>
<evidence type="ECO:0008006" key="6">
    <source>
        <dbReference type="Google" id="ProtNLM"/>
    </source>
</evidence>
<dbReference type="PROSITE" id="PS51348">
    <property type="entry name" value="GLYCOSYL_HYDROL_F22_2"/>
    <property type="match status" value="1"/>
</dbReference>
<dbReference type="PRINTS" id="PR00135">
    <property type="entry name" value="LYZLACT"/>
</dbReference>
<protein>
    <recommendedName>
        <fullName evidence="6">Lysozyme</fullName>
    </recommendedName>
</protein>
<evidence type="ECO:0000256" key="1">
    <source>
        <dbReference type="ARBA" id="ARBA00023157"/>
    </source>
</evidence>
<dbReference type="InterPro" id="IPR023346">
    <property type="entry name" value="Lysozyme-like_dom_sf"/>
</dbReference>
<keyword evidence="1" id="KW-1015">Disulfide bond</keyword>
<evidence type="ECO:0000256" key="2">
    <source>
        <dbReference type="RuleBase" id="RU004440"/>
    </source>
</evidence>
<name>A0ABQ7THM7_PHRPL</name>
<organism evidence="4 5">
    <name type="scientific">Phrynosoma platyrhinos</name>
    <name type="common">Desert horned lizard</name>
    <dbReference type="NCBI Taxonomy" id="52577"/>
    <lineage>
        <taxon>Eukaryota</taxon>
        <taxon>Metazoa</taxon>
        <taxon>Chordata</taxon>
        <taxon>Craniata</taxon>
        <taxon>Vertebrata</taxon>
        <taxon>Euteleostomi</taxon>
        <taxon>Lepidosauria</taxon>
        <taxon>Squamata</taxon>
        <taxon>Bifurcata</taxon>
        <taxon>Unidentata</taxon>
        <taxon>Episquamata</taxon>
        <taxon>Toxicofera</taxon>
        <taxon>Iguania</taxon>
        <taxon>Phrynosomatidae</taxon>
        <taxon>Phrynosomatinae</taxon>
        <taxon>Phrynosoma</taxon>
    </lineage>
</organism>